<evidence type="ECO:0000313" key="8">
    <source>
        <dbReference type="Proteomes" id="UP001314263"/>
    </source>
</evidence>
<comment type="function">
    <text evidence="5">Involved in nucleolar processing of pre-18S ribosomal RNA.</text>
</comment>
<evidence type="ECO:0000256" key="1">
    <source>
        <dbReference type="ARBA" id="ARBA00004604"/>
    </source>
</evidence>
<dbReference type="EMBL" id="CAUYUE010000003">
    <property type="protein sequence ID" value="CAK0749269.1"/>
    <property type="molecule type" value="Genomic_DNA"/>
</dbReference>
<dbReference type="InterPro" id="IPR007144">
    <property type="entry name" value="SSU_processome_Utp11"/>
</dbReference>
<gene>
    <name evidence="7" type="ORF">CVIRNUC_001897</name>
</gene>
<dbReference type="PANTHER" id="PTHR12838">
    <property type="entry name" value="U3 SMALL NUCLEOLAR RNA-ASSOCIATED PROTEIN 11"/>
    <property type="match status" value="1"/>
</dbReference>
<dbReference type="AlphaFoldDB" id="A0AAV1HUH0"/>
<name>A0AAV1HUH0_9CHLO</name>
<keyword evidence="4 5" id="KW-0539">Nucleus</keyword>
<evidence type="ECO:0000256" key="5">
    <source>
        <dbReference type="PIRNR" id="PIRNR015952"/>
    </source>
</evidence>
<dbReference type="PIRSF" id="PIRSF015952">
    <property type="entry name" value="U3snoRNP11"/>
    <property type="match status" value="1"/>
</dbReference>
<keyword evidence="3 5" id="KW-0698">rRNA processing</keyword>
<organism evidence="7 8">
    <name type="scientific">Coccomyxa viridis</name>
    <dbReference type="NCBI Taxonomy" id="1274662"/>
    <lineage>
        <taxon>Eukaryota</taxon>
        <taxon>Viridiplantae</taxon>
        <taxon>Chlorophyta</taxon>
        <taxon>core chlorophytes</taxon>
        <taxon>Trebouxiophyceae</taxon>
        <taxon>Trebouxiophyceae incertae sedis</taxon>
        <taxon>Coccomyxaceae</taxon>
        <taxon>Coccomyxa</taxon>
    </lineage>
</organism>
<sequence>MSSLRNAVKRRTHKERPTPIERKKHGLLERKKDYKARADDFHRKEKALGALQRKAEERNPDEFYFGMEHARTKGGVHVKSATQANKYSQQQLRLMKGQDIKHLALKSQAEAKKLERLQRSLHFIGAPQQNKHTVYLEPDSASEFSPQQHFDTPKELLSRAYNRLRNAQLEGSLLASSTGANAELPDSRRLDRKKAAGYRELLQRQEQHSKLGSTVAHLELEKAVMGKGRKRKVSQEGEPPVYKWKQQRKK</sequence>
<comment type="caution">
    <text evidence="7">The sequence shown here is derived from an EMBL/GenBank/DDBJ whole genome shotgun (WGS) entry which is preliminary data.</text>
</comment>
<feature type="region of interest" description="Disordered" evidence="6">
    <location>
        <begin position="222"/>
        <end position="250"/>
    </location>
</feature>
<evidence type="ECO:0000256" key="4">
    <source>
        <dbReference type="ARBA" id="ARBA00023242"/>
    </source>
</evidence>
<dbReference type="GO" id="GO:0032040">
    <property type="term" value="C:small-subunit processome"/>
    <property type="evidence" value="ECO:0007669"/>
    <property type="project" value="UniProtKB-UniRule"/>
</dbReference>
<dbReference type="Pfam" id="PF03998">
    <property type="entry name" value="Utp11"/>
    <property type="match status" value="1"/>
</dbReference>
<comment type="subcellular location">
    <subcellularLocation>
        <location evidence="1 5">Nucleus</location>
        <location evidence="1 5">Nucleolus</location>
    </subcellularLocation>
</comment>
<evidence type="ECO:0000256" key="6">
    <source>
        <dbReference type="SAM" id="MobiDB-lite"/>
    </source>
</evidence>
<comment type="similarity">
    <text evidence="2 5">Belongs to the UTP11 family.</text>
</comment>
<dbReference type="PANTHER" id="PTHR12838:SF0">
    <property type="entry name" value="U3 SMALL NUCLEOLAR RNA-ASSOCIATED PROTEIN 11-RELATED"/>
    <property type="match status" value="1"/>
</dbReference>
<keyword evidence="8" id="KW-1185">Reference proteome</keyword>
<comment type="subunit">
    <text evidence="5">Component of the ribosomal small subunit (SSU) processome.</text>
</comment>
<protein>
    <recommendedName>
        <fullName evidence="5">U3 small nucleolar RNA-associated protein 11</fullName>
        <shortName evidence="5">U3 snoRNA-associated protein 11</shortName>
    </recommendedName>
</protein>
<evidence type="ECO:0000256" key="2">
    <source>
        <dbReference type="ARBA" id="ARBA00008105"/>
    </source>
</evidence>
<dbReference type="Proteomes" id="UP001314263">
    <property type="component" value="Unassembled WGS sequence"/>
</dbReference>
<proteinExistence type="inferred from homology"/>
<evidence type="ECO:0000256" key="3">
    <source>
        <dbReference type="ARBA" id="ARBA00022552"/>
    </source>
</evidence>
<accession>A0AAV1HUH0</accession>
<feature type="compositionally biased region" description="Basic and acidic residues" evidence="6">
    <location>
        <begin position="15"/>
        <end position="32"/>
    </location>
</feature>
<dbReference type="GO" id="GO:0006364">
    <property type="term" value="P:rRNA processing"/>
    <property type="evidence" value="ECO:0007669"/>
    <property type="project" value="UniProtKB-UniRule"/>
</dbReference>
<reference evidence="7 8" key="1">
    <citation type="submission" date="2023-10" db="EMBL/GenBank/DDBJ databases">
        <authorList>
            <person name="Maclean D."/>
            <person name="Macfadyen A."/>
        </authorList>
    </citation>
    <scope>NUCLEOTIDE SEQUENCE [LARGE SCALE GENOMIC DNA]</scope>
</reference>
<evidence type="ECO:0000313" key="7">
    <source>
        <dbReference type="EMBL" id="CAK0749269.1"/>
    </source>
</evidence>
<feature type="region of interest" description="Disordered" evidence="6">
    <location>
        <begin position="1"/>
        <end position="32"/>
    </location>
</feature>